<proteinExistence type="inferred from homology"/>
<evidence type="ECO:0000256" key="4">
    <source>
        <dbReference type="ARBA" id="ARBA00023143"/>
    </source>
</evidence>
<dbReference type="Pfam" id="PF02465">
    <property type="entry name" value="FliD_N"/>
    <property type="match status" value="1"/>
</dbReference>
<keyword evidence="5" id="KW-0964">Secreted</keyword>
<keyword evidence="9" id="KW-1185">Reference proteome</keyword>
<dbReference type="AlphaFoldDB" id="A0A0U1KSQ9"/>
<comment type="function">
    <text evidence="5">Required for morphogenesis and for the elongation of the flagellar filament by facilitating polymerization of the flagellin monomers at the tip of growing filament. Forms a capping structure, which prevents flagellin subunits (transported through the central channel of the flagellum) from leaking out without polymerization at the distal end.</text>
</comment>
<dbReference type="GO" id="GO:0009424">
    <property type="term" value="C:bacterial-type flagellum hook"/>
    <property type="evidence" value="ECO:0007669"/>
    <property type="project" value="UniProtKB-UniRule"/>
</dbReference>
<dbReference type="EMBL" id="CTRP01000003">
    <property type="protein sequence ID" value="CQR70452.1"/>
    <property type="molecule type" value="Genomic_DNA"/>
</dbReference>
<keyword evidence="8" id="KW-0969">Cilium</keyword>
<reference evidence="9" key="1">
    <citation type="submission" date="2015-03" db="EMBL/GenBank/DDBJ databases">
        <authorList>
            <person name="Nijsse Bart"/>
        </authorList>
    </citation>
    <scope>NUCLEOTIDE SEQUENCE [LARGE SCALE GENOMIC DNA]</scope>
</reference>
<dbReference type="InterPro" id="IPR040026">
    <property type="entry name" value="FliD"/>
</dbReference>
<dbReference type="Pfam" id="PF07196">
    <property type="entry name" value="Flagellin_IN"/>
    <property type="match status" value="1"/>
</dbReference>
<dbReference type="PANTHER" id="PTHR30288">
    <property type="entry name" value="FLAGELLAR CAP/ASSEMBLY PROTEIN FLID"/>
    <property type="match status" value="1"/>
</dbReference>
<dbReference type="Pfam" id="PF07195">
    <property type="entry name" value="FliD_C"/>
    <property type="match status" value="1"/>
</dbReference>
<dbReference type="GO" id="GO:0009421">
    <property type="term" value="C:bacterial-type flagellum filament cap"/>
    <property type="evidence" value="ECO:0007669"/>
    <property type="project" value="InterPro"/>
</dbReference>
<dbReference type="InterPro" id="IPR010810">
    <property type="entry name" value="Flagellin_hook_IN_motif"/>
</dbReference>
<name>A0A0U1KSQ9_9FIRM</name>
<accession>A0A0U1KSQ9</accession>
<dbReference type="InterPro" id="IPR003481">
    <property type="entry name" value="FliD_N"/>
</dbReference>
<evidence type="ECO:0000256" key="2">
    <source>
        <dbReference type="ARBA" id="ARBA00011255"/>
    </source>
</evidence>
<dbReference type="PANTHER" id="PTHR30288:SF0">
    <property type="entry name" value="FLAGELLAR HOOK-ASSOCIATED PROTEIN 2"/>
    <property type="match status" value="1"/>
</dbReference>
<dbReference type="Proteomes" id="UP000049855">
    <property type="component" value="Unassembled WGS sequence"/>
</dbReference>
<evidence type="ECO:0000259" key="7">
    <source>
        <dbReference type="Pfam" id="PF07195"/>
    </source>
</evidence>
<feature type="domain" description="Flagellar hook-associated protein 2 C-terminal" evidence="7">
    <location>
        <begin position="223"/>
        <end position="497"/>
    </location>
</feature>
<evidence type="ECO:0000313" key="8">
    <source>
        <dbReference type="EMBL" id="CQR70452.1"/>
    </source>
</evidence>
<organism evidence="8 9">
    <name type="scientific">Sporomusa ovata</name>
    <dbReference type="NCBI Taxonomy" id="2378"/>
    <lineage>
        <taxon>Bacteria</taxon>
        <taxon>Bacillati</taxon>
        <taxon>Bacillota</taxon>
        <taxon>Negativicutes</taxon>
        <taxon>Selenomonadales</taxon>
        <taxon>Sporomusaceae</taxon>
        <taxon>Sporomusa</taxon>
    </lineage>
</organism>
<keyword evidence="4 5" id="KW-0975">Bacterial flagellum</keyword>
<feature type="domain" description="Flagellar hook-associated protein 2 N-terminal" evidence="6">
    <location>
        <begin position="11"/>
        <end position="105"/>
    </location>
</feature>
<evidence type="ECO:0000259" key="6">
    <source>
        <dbReference type="Pfam" id="PF02465"/>
    </source>
</evidence>
<comment type="subcellular location">
    <subcellularLocation>
        <location evidence="5">Secreted</location>
    </subcellularLocation>
    <subcellularLocation>
        <location evidence="5">Bacterial flagellum</location>
    </subcellularLocation>
</comment>
<comment type="subunit">
    <text evidence="2 5">Homopentamer.</text>
</comment>
<dbReference type="GO" id="GO:0005576">
    <property type="term" value="C:extracellular region"/>
    <property type="evidence" value="ECO:0007669"/>
    <property type="project" value="UniProtKB-SubCell"/>
</dbReference>
<dbReference type="GO" id="GO:0071973">
    <property type="term" value="P:bacterial-type flagellum-dependent cell motility"/>
    <property type="evidence" value="ECO:0007669"/>
    <property type="project" value="TreeGrafter"/>
</dbReference>
<keyword evidence="8" id="KW-0282">Flagellum</keyword>
<keyword evidence="8" id="KW-0966">Cell projection</keyword>
<evidence type="ECO:0000256" key="3">
    <source>
        <dbReference type="ARBA" id="ARBA00023054"/>
    </source>
</evidence>
<dbReference type="GO" id="GO:0007155">
    <property type="term" value="P:cell adhesion"/>
    <property type="evidence" value="ECO:0007669"/>
    <property type="project" value="InterPro"/>
</dbReference>
<gene>
    <name evidence="8" type="ORF">SpAn4DRAFT_1421</name>
</gene>
<evidence type="ECO:0000256" key="1">
    <source>
        <dbReference type="ARBA" id="ARBA00009764"/>
    </source>
</evidence>
<keyword evidence="3" id="KW-0175">Coiled coil</keyword>
<evidence type="ECO:0000313" key="9">
    <source>
        <dbReference type="Proteomes" id="UP000049855"/>
    </source>
</evidence>
<protein>
    <recommendedName>
        <fullName evidence="5">Flagellar hook-associated protein 2</fullName>
        <shortName evidence="5">HAP2</shortName>
    </recommendedName>
    <alternativeName>
        <fullName evidence="5">Flagellar cap protein</fullName>
    </alternativeName>
</protein>
<comment type="similarity">
    <text evidence="1 5">Belongs to the FliD family.</text>
</comment>
<sequence>MGIRTYGLSGSGMDVDQMVKDLMKAQRARYDTLGQKKTQMEWKKADFNTMYTTINDFRNTVFSYKLSNTVSPKVVSSQDEKVVKVTANAEASNVNHKIEVYKLAEGVTLASSQELSAYKGTLTEQFGADLPSGDIVLNISDGKVGKEIKVNKDGSLNDLVSQINNSGVGIQANYDATLGRFFLYSKNTGSNVKIDISGSNAVDFMSNVLKIPASSPGTISYAGTDAEFSLDGIGNEVDAGGNHINPLKQANNTFTVSGVTYDLKGTGNATVSVKPDNDKTIANVKAFVEAYNTLLSKLNGEVAEARYKNFLPLTSDQKSAMSESDIKAWEEKAKSGLLHNDPILRDLVSKMRSDIASPIAGLSGKYTSLASIGITTSMNYLENGKLVFDEAAETKLKKALEQDPDIVNKLFATKVDKASSSKQGIAVRMYDTLKGAMDKITDEAGFNASTTDDTKSTLAKLIRDYGKQMDVLNTRLADMEDRYYKQFDAMEAALSKLGQQSSWLIKQFGS</sequence>
<dbReference type="RefSeq" id="WP_021169186.1">
    <property type="nucleotide sequence ID" value="NZ_CTRP01000003.1"/>
</dbReference>
<evidence type="ECO:0000256" key="5">
    <source>
        <dbReference type="RuleBase" id="RU362066"/>
    </source>
</evidence>
<dbReference type="InterPro" id="IPR010809">
    <property type="entry name" value="FliD_C"/>
</dbReference>